<dbReference type="Gene3D" id="3.40.50.12780">
    <property type="entry name" value="N-terminal domain of ligase-like"/>
    <property type="match status" value="1"/>
</dbReference>
<dbReference type="PANTHER" id="PTHR43201">
    <property type="entry name" value="ACYL-COA SYNTHETASE"/>
    <property type="match status" value="1"/>
</dbReference>
<gene>
    <name evidence="2" type="ORF">MIT9_P2014</name>
</gene>
<dbReference type="InterPro" id="IPR020845">
    <property type="entry name" value="AMP-binding_CS"/>
</dbReference>
<evidence type="ECO:0000259" key="1">
    <source>
        <dbReference type="SMART" id="SM00563"/>
    </source>
</evidence>
<dbReference type="SMART" id="SM00563">
    <property type="entry name" value="PlsC"/>
    <property type="match status" value="1"/>
</dbReference>
<dbReference type="KEGG" id="mcau:MIT9_P2014"/>
<dbReference type="InterPro" id="IPR000873">
    <property type="entry name" value="AMP-dep_synth/lig_dom"/>
</dbReference>
<dbReference type="RefSeq" id="WP_317704831.1">
    <property type="nucleotide sequence ID" value="NZ_AP024714.1"/>
</dbReference>
<dbReference type="InterPro" id="IPR045851">
    <property type="entry name" value="AMP-bd_C_sf"/>
</dbReference>
<dbReference type="InterPro" id="IPR042099">
    <property type="entry name" value="ANL_N_sf"/>
</dbReference>
<name>A0AAU9BU12_9GAMM</name>
<feature type="domain" description="Phospholipid/glycerol acyltransferase" evidence="1">
    <location>
        <begin position="31"/>
        <end position="141"/>
    </location>
</feature>
<keyword evidence="2" id="KW-0012">Acyltransferase</keyword>
<keyword evidence="2" id="KW-0436">Ligase</keyword>
<dbReference type="GO" id="GO:0008779">
    <property type="term" value="F:acyl-[acyl-carrier-protein]-phospholipid O-acyltransferase activity"/>
    <property type="evidence" value="ECO:0007669"/>
    <property type="project" value="UniProtKB-EC"/>
</dbReference>
<dbReference type="PANTHER" id="PTHR43201:SF32">
    <property type="entry name" value="2-SUCCINYLBENZOATE--COA LIGASE, CHLOROPLASTIC_PEROXISOMAL"/>
    <property type="match status" value="1"/>
</dbReference>
<dbReference type="GO" id="GO:0006631">
    <property type="term" value="P:fatty acid metabolic process"/>
    <property type="evidence" value="ECO:0007669"/>
    <property type="project" value="TreeGrafter"/>
</dbReference>
<evidence type="ECO:0000313" key="2">
    <source>
        <dbReference type="EMBL" id="BCX82428.1"/>
    </source>
</evidence>
<dbReference type="EC" id="2.3.1.40" evidence="2"/>
<dbReference type="SUPFAM" id="SSF56801">
    <property type="entry name" value="Acetyl-CoA synthetase-like"/>
    <property type="match status" value="1"/>
</dbReference>
<proteinExistence type="predicted"/>
<accession>A0AAU9BU12</accession>
<dbReference type="Pfam" id="PF01553">
    <property type="entry name" value="Acyltransferase"/>
    <property type="match status" value="1"/>
</dbReference>
<dbReference type="GO" id="GO:0031956">
    <property type="term" value="F:medium-chain fatty acid-CoA ligase activity"/>
    <property type="evidence" value="ECO:0007669"/>
    <property type="project" value="TreeGrafter"/>
</dbReference>
<organism evidence="2 3">
    <name type="scientific">Methylomarinovum caldicuralii</name>
    <dbReference type="NCBI Taxonomy" id="438856"/>
    <lineage>
        <taxon>Bacteria</taxon>
        <taxon>Pseudomonadati</taxon>
        <taxon>Pseudomonadota</taxon>
        <taxon>Gammaproteobacteria</taxon>
        <taxon>Methylococcales</taxon>
        <taxon>Methylothermaceae</taxon>
        <taxon>Methylomarinovum</taxon>
    </lineage>
</organism>
<reference evidence="3" key="1">
    <citation type="journal article" date="2024" name="Int. J. Syst. Evol. Microbiol.">
        <title>Methylomarinovum tepidoasis sp. nov., a moderately thermophilic methanotroph of the family Methylothermaceae isolated from a deep-sea hydrothermal field.</title>
        <authorList>
            <person name="Hirayama H."/>
            <person name="Takaki Y."/>
            <person name="Abe M."/>
            <person name="Miyazaki M."/>
            <person name="Uematsu K."/>
            <person name="Matsui Y."/>
            <person name="Takai K."/>
        </authorList>
    </citation>
    <scope>NUCLEOTIDE SEQUENCE [LARGE SCALE GENOMIC DNA]</scope>
    <source>
        <strain evidence="3">IT-9</strain>
    </source>
</reference>
<keyword evidence="3" id="KW-1185">Reference proteome</keyword>
<protein>
    <submittedName>
        <fullName evidence="2">Acyl-[acyl-carrier-protein]-phospholipid O-acyltransferase/long-chain-fatty-acid--[acyl-carrier-protein] ligase</fullName>
        <ecNumber evidence="2">2.3.1.40</ecNumber>
        <ecNumber evidence="2">6.2.1.20</ecNumber>
    </submittedName>
</protein>
<keyword evidence="2" id="KW-0808">Transferase</keyword>
<dbReference type="Proteomes" id="UP001321825">
    <property type="component" value="Chromosome"/>
</dbReference>
<dbReference type="Gene3D" id="3.30.300.30">
    <property type="match status" value="1"/>
</dbReference>
<sequence length="714" mass="78881">MLRAVVRLLLRLCYRLRIEGLEQLQRLEGPVLIVANHQSFLDPVILWAFLPAGLTFAINTHIARLWWVRPFLRFAEVVPLDPLQPASLKTLIRRLQAGRRIVIFPEGRITTTGALMKIYEGPGLIADHAGAAVVPVRIDGAQYSPFSRLDCRFPRRWFPRIRVVVRPPRDIRPPEEIKGIARRRRAGENLAALMRETMFAATPCDRTLLEAVWDARRTVGTRRMVIEDIERRPLGYHGLLTRVQVMAVLLQRHLRHQGPVGVLLPSGIAAVVAVLALQKHGRLPAMLNYTAGPAGLAGACRTGTIREVVTARRFVELAGLSKEVAALEAAGIAVHYLEDWREGVAAFDKWAAWAAAWFGRSFRSRPGAAAEPAVMLFTSGSEGAPKAVLLSHRNLLANCAQLAAVLDFNPTDTVLNVLPLFHVFGLGPGTLLPLVFGIRTFLYPNPLHYKVIPELAYESNATVLFGTSTFLQGYGRHAHPYDFHTLRYVFAGAEKLQEEVRRLWLEKFGLRILEGYGATETSPVLAVNTPMYYRGGTVGRFLPGIEWRLEPVEGLAQGGRLHVRGPNVMLGYWLPERPGELVPPSSGFGAGWYDTGDVATVDDDGFVTLAGRLKRFAKVGGEMVPLNGVESLAAQLWPEHRHAAVAVADARRGEAVVLVTECQSASLEALQTHAREQGIPELWLPRRIVTCAALPLLGSGKLDYRRIQQQVSAG</sequence>
<evidence type="ECO:0000313" key="3">
    <source>
        <dbReference type="Proteomes" id="UP001321825"/>
    </source>
</evidence>
<dbReference type="CDD" id="cd07989">
    <property type="entry name" value="LPLAT_AGPAT-like"/>
    <property type="match status" value="1"/>
</dbReference>
<dbReference type="SUPFAM" id="SSF69593">
    <property type="entry name" value="Glycerol-3-phosphate (1)-acyltransferase"/>
    <property type="match status" value="1"/>
</dbReference>
<dbReference type="GO" id="GO:0008922">
    <property type="term" value="F:long-chain fatty acid [acyl-carrier-protein] ligase activity"/>
    <property type="evidence" value="ECO:0007669"/>
    <property type="project" value="UniProtKB-EC"/>
</dbReference>
<dbReference type="InterPro" id="IPR002123">
    <property type="entry name" value="Plipid/glycerol_acylTrfase"/>
</dbReference>
<dbReference type="EMBL" id="AP024714">
    <property type="protein sequence ID" value="BCX82428.1"/>
    <property type="molecule type" value="Genomic_DNA"/>
</dbReference>
<dbReference type="PROSITE" id="PS00455">
    <property type="entry name" value="AMP_BINDING"/>
    <property type="match status" value="1"/>
</dbReference>
<dbReference type="Pfam" id="PF00501">
    <property type="entry name" value="AMP-binding"/>
    <property type="match status" value="1"/>
</dbReference>
<dbReference type="AlphaFoldDB" id="A0AAU9BU12"/>
<dbReference type="EC" id="6.2.1.20" evidence="2"/>